<dbReference type="GO" id="GO:0003723">
    <property type="term" value="F:RNA binding"/>
    <property type="evidence" value="ECO:0007669"/>
    <property type="project" value="InterPro"/>
</dbReference>
<dbReference type="InterPro" id="IPR011990">
    <property type="entry name" value="TPR-like_helical_dom_sf"/>
</dbReference>
<dbReference type="Gene3D" id="1.25.40.10">
    <property type="entry name" value="Tetratricopeptide repeat domain"/>
    <property type="match status" value="4"/>
</dbReference>
<sequence length="801" mass="89799">MHVVRGNTGSRVSIVCSFTLHLCKRLFSRLEPVTSSSNDTNLHHLRLPKYCSSFRNAHQVFDKIPQPKLISLHHSMLNYIHINRHIDALIIFKNQLQMGISEIDEVALALALKACREYLNFGAQIHCLAITSGYICYTTVPNSLMNVYCKTRNFNKALCVFDDVEFPDRVSYNTLLSGFEDGKCALSFALWMRSVGVVFDVVSYTTVLSHCTNEDEFALGMQLHCLVLRYGLEDDVFVGNALVTMYSKLGNMGEAERVFLEMPCKDLVSWNALLSGYAQEGDYSKEATEGFREMIREGMKPDHVSFTSAVSACGQEKALELAKQIHCLVIKMAYGTHVSVCNVLISLYYKCDVTEDANKVFQSMTERNVVSWTTMLSMDNENIVSIFNRMRRDGVYPNHVTFVGLIHSVTVKNLLREGQMVHGFCLKTNFFSELNVANSFVTMYAKFEIMEDVLKVFEELDRRDLISWNALISGYAQNGMSREALQTFLSASMELPPNDYTFGSVLSALASSESISLKHGQRCHACLIKQGFNSNPIVSGALLDMYAKRGSISESQGVFDEITDRSQVSWTAIISAYSRHGDYESVMALFKEMKEKGVDPDSITFLSILTACGRKGMVDMGIDIFNSMVRDYSIEPSSEHYACMVDMFGRAGRLNEAEFFLAQIPGGSGLSVLQSLLGACRIYGDVDMATRVSNTLIALEPDQSGSYVLMSNLFAEKGQWDKVANIRKGMRDKGVKKEIGFSWVDVGSIEYSLNLHGFSSDDKSHPRTEEIYRMTECIGSELKHLEREEEENESVTLACAI</sequence>
<reference evidence="4" key="2">
    <citation type="journal article" date="2017" name="J. Anim. Genet.">
        <title>Multiple reference genome sequences of hot pepper reveal the massive evolution of plant disease resistance genes by retroduplication.</title>
        <authorList>
            <person name="Kim S."/>
            <person name="Park J."/>
            <person name="Yeom S.-I."/>
            <person name="Kim Y.-M."/>
            <person name="Seo E."/>
            <person name="Kim K.-T."/>
            <person name="Kim M.-S."/>
            <person name="Lee J.M."/>
            <person name="Cheong K."/>
            <person name="Shin H.-S."/>
            <person name="Kim S.-B."/>
            <person name="Han K."/>
            <person name="Lee J."/>
            <person name="Park M."/>
            <person name="Lee H.-A."/>
            <person name="Lee H.-Y."/>
            <person name="Lee Y."/>
            <person name="Oh S."/>
            <person name="Lee J.H."/>
            <person name="Choi E."/>
            <person name="Choi E."/>
            <person name="Lee S.E."/>
            <person name="Jeon J."/>
            <person name="Kim H."/>
            <person name="Choi G."/>
            <person name="Song H."/>
            <person name="Lee J."/>
            <person name="Lee S.-C."/>
            <person name="Kwon J.-K."/>
            <person name="Lee H.-Y."/>
            <person name="Koo N."/>
            <person name="Hong Y."/>
            <person name="Kim R.W."/>
            <person name="Kang W.-H."/>
            <person name="Huh J.H."/>
            <person name="Kang B.-C."/>
            <person name="Yang T.-J."/>
            <person name="Lee Y.-H."/>
            <person name="Bennetzen J.L."/>
            <person name="Choi D."/>
        </authorList>
    </citation>
    <scope>NUCLEOTIDE SEQUENCE [LARGE SCALE GENOMIC DNA]</scope>
    <source>
        <strain evidence="4">cv. PBC81</strain>
    </source>
</reference>
<dbReference type="Pfam" id="PF20431">
    <property type="entry name" value="E_motif"/>
    <property type="match status" value="1"/>
</dbReference>
<organism evidence="3 4">
    <name type="scientific">Capsicum baccatum</name>
    <name type="common">Peruvian pepper</name>
    <dbReference type="NCBI Taxonomy" id="33114"/>
    <lineage>
        <taxon>Eukaryota</taxon>
        <taxon>Viridiplantae</taxon>
        <taxon>Streptophyta</taxon>
        <taxon>Embryophyta</taxon>
        <taxon>Tracheophyta</taxon>
        <taxon>Spermatophyta</taxon>
        <taxon>Magnoliopsida</taxon>
        <taxon>eudicotyledons</taxon>
        <taxon>Gunneridae</taxon>
        <taxon>Pentapetalae</taxon>
        <taxon>asterids</taxon>
        <taxon>lamiids</taxon>
        <taxon>Solanales</taxon>
        <taxon>Solanaceae</taxon>
        <taxon>Solanoideae</taxon>
        <taxon>Capsiceae</taxon>
        <taxon>Capsicum</taxon>
    </lineage>
</organism>
<feature type="repeat" description="PPR" evidence="2">
    <location>
        <begin position="464"/>
        <end position="494"/>
    </location>
</feature>
<feature type="repeat" description="PPR" evidence="2">
    <location>
        <begin position="601"/>
        <end position="636"/>
    </location>
</feature>
<dbReference type="Pfam" id="PF01535">
    <property type="entry name" value="PPR"/>
    <property type="match status" value="3"/>
</dbReference>
<name>A0A2G2VJF0_CAPBA</name>
<evidence type="ECO:0000313" key="3">
    <source>
        <dbReference type="EMBL" id="PHT33131.1"/>
    </source>
</evidence>
<dbReference type="Proteomes" id="UP000224567">
    <property type="component" value="Unassembled WGS sequence"/>
</dbReference>
<evidence type="ECO:0000256" key="2">
    <source>
        <dbReference type="PROSITE-ProRule" id="PRU00708"/>
    </source>
</evidence>
<gene>
    <name evidence="3" type="ORF">CQW23_29468</name>
</gene>
<accession>A0A2G2VJF0</accession>
<dbReference type="Pfam" id="PF13041">
    <property type="entry name" value="PPR_2"/>
    <property type="match status" value="2"/>
</dbReference>
<dbReference type="STRING" id="33114.A0A2G2VJF0"/>
<dbReference type="InterPro" id="IPR002885">
    <property type="entry name" value="PPR_rpt"/>
</dbReference>
<feature type="repeat" description="PPR" evidence="2">
    <location>
        <begin position="566"/>
        <end position="600"/>
    </location>
</feature>
<keyword evidence="1" id="KW-0677">Repeat</keyword>
<reference evidence="3 4" key="1">
    <citation type="journal article" date="2017" name="Genome Biol.">
        <title>New reference genome sequences of hot pepper reveal the massive evolution of plant disease-resistance genes by retroduplication.</title>
        <authorList>
            <person name="Kim S."/>
            <person name="Park J."/>
            <person name="Yeom S.I."/>
            <person name="Kim Y.M."/>
            <person name="Seo E."/>
            <person name="Kim K.T."/>
            <person name="Kim M.S."/>
            <person name="Lee J.M."/>
            <person name="Cheong K."/>
            <person name="Shin H.S."/>
            <person name="Kim S.B."/>
            <person name="Han K."/>
            <person name="Lee J."/>
            <person name="Park M."/>
            <person name="Lee H.A."/>
            <person name="Lee H.Y."/>
            <person name="Lee Y."/>
            <person name="Oh S."/>
            <person name="Lee J.H."/>
            <person name="Choi E."/>
            <person name="Choi E."/>
            <person name="Lee S.E."/>
            <person name="Jeon J."/>
            <person name="Kim H."/>
            <person name="Choi G."/>
            <person name="Song H."/>
            <person name="Lee J."/>
            <person name="Lee S.C."/>
            <person name="Kwon J.K."/>
            <person name="Lee H.Y."/>
            <person name="Koo N."/>
            <person name="Hong Y."/>
            <person name="Kim R.W."/>
            <person name="Kang W.H."/>
            <person name="Huh J.H."/>
            <person name="Kang B.C."/>
            <person name="Yang T.J."/>
            <person name="Lee Y.H."/>
            <person name="Bennetzen J.L."/>
            <person name="Choi D."/>
        </authorList>
    </citation>
    <scope>NUCLEOTIDE SEQUENCE [LARGE SCALE GENOMIC DNA]</scope>
    <source>
        <strain evidence="4">cv. PBC81</strain>
    </source>
</reference>
<evidence type="ECO:0000313" key="4">
    <source>
        <dbReference type="Proteomes" id="UP000224567"/>
    </source>
</evidence>
<keyword evidence="4" id="KW-1185">Reference proteome</keyword>
<proteinExistence type="predicted"/>
<dbReference type="GO" id="GO:0009451">
    <property type="term" value="P:RNA modification"/>
    <property type="evidence" value="ECO:0007669"/>
    <property type="project" value="InterPro"/>
</dbReference>
<dbReference type="FunFam" id="1.25.40.10:FF:000453">
    <property type="entry name" value="Pentatricopeptide repeat-containing protein mitochondrial"/>
    <property type="match status" value="1"/>
</dbReference>
<dbReference type="InterPro" id="IPR046960">
    <property type="entry name" value="PPR_At4g14850-like_plant"/>
</dbReference>
<dbReference type="FunFam" id="1.25.40.10:FF:000573">
    <property type="entry name" value="Pentatricopeptide repeat-containing protein mitochondrial"/>
    <property type="match status" value="1"/>
</dbReference>
<dbReference type="InterPro" id="IPR046848">
    <property type="entry name" value="E_motif"/>
</dbReference>
<comment type="caution">
    <text evidence="3">The sequence shown here is derived from an EMBL/GenBank/DDBJ whole genome shotgun (WGS) entry which is preliminary data.</text>
</comment>
<dbReference type="EMBL" id="MLFT02000012">
    <property type="protein sequence ID" value="PHT33131.1"/>
    <property type="molecule type" value="Genomic_DNA"/>
</dbReference>
<dbReference type="Pfam" id="PF13812">
    <property type="entry name" value="PPR_3"/>
    <property type="match status" value="1"/>
</dbReference>
<evidence type="ECO:0000256" key="1">
    <source>
        <dbReference type="ARBA" id="ARBA00022737"/>
    </source>
</evidence>
<dbReference type="PANTHER" id="PTHR47926">
    <property type="entry name" value="PENTATRICOPEPTIDE REPEAT-CONTAINING PROTEIN"/>
    <property type="match status" value="1"/>
</dbReference>
<feature type="repeat" description="PPR" evidence="2">
    <location>
        <begin position="266"/>
        <end position="301"/>
    </location>
</feature>
<dbReference type="FunFam" id="1.25.40.10:FF:000344">
    <property type="entry name" value="Pentatricopeptide repeat-containing protein"/>
    <property type="match status" value="1"/>
</dbReference>
<dbReference type="PANTHER" id="PTHR47926:SF524">
    <property type="entry name" value="(WILD MALAYSIAN BANANA) HYPOTHETICAL PROTEIN"/>
    <property type="match status" value="1"/>
</dbReference>
<dbReference type="OrthoDB" id="185373at2759"/>
<dbReference type="NCBIfam" id="TIGR00756">
    <property type="entry name" value="PPR"/>
    <property type="match status" value="5"/>
</dbReference>
<dbReference type="PROSITE" id="PS51375">
    <property type="entry name" value="PPR"/>
    <property type="match status" value="4"/>
</dbReference>
<protein>
    <submittedName>
        <fullName evidence="3">Pentatricopeptide repeat-containing protein, mitochondrial</fullName>
    </submittedName>
</protein>
<dbReference type="AlphaFoldDB" id="A0A2G2VJF0"/>